<dbReference type="PROSITE" id="PS51795">
    <property type="entry name" value="ZF_FLZ"/>
    <property type="match status" value="1"/>
</dbReference>
<evidence type="ECO:0000313" key="6">
    <source>
        <dbReference type="EMBL" id="CAK9268698.1"/>
    </source>
</evidence>
<evidence type="ECO:0000259" key="5">
    <source>
        <dbReference type="PROSITE" id="PS51795"/>
    </source>
</evidence>
<dbReference type="InterPro" id="IPR044604">
    <property type="entry name" value="FLZ12/13/14"/>
</dbReference>
<reference evidence="6 7" key="1">
    <citation type="submission" date="2024-02" db="EMBL/GenBank/DDBJ databases">
        <authorList>
            <consortium name="ELIXIR-Norway"/>
            <consortium name="Elixir Norway"/>
        </authorList>
    </citation>
    <scope>NUCLEOTIDE SEQUENCE [LARGE SCALE GENOMIC DNA]</scope>
</reference>
<keyword evidence="7" id="KW-1185">Reference proteome</keyword>
<feature type="region of interest" description="Disordered" evidence="4">
    <location>
        <begin position="91"/>
        <end position="125"/>
    </location>
</feature>
<feature type="compositionally biased region" description="Basic residues" evidence="4">
    <location>
        <begin position="1"/>
        <end position="10"/>
    </location>
</feature>
<feature type="compositionally biased region" description="Low complexity" evidence="4">
    <location>
        <begin position="91"/>
        <end position="102"/>
    </location>
</feature>
<evidence type="ECO:0000256" key="2">
    <source>
        <dbReference type="ARBA" id="ARBA00022723"/>
    </source>
</evidence>
<evidence type="ECO:0000256" key="1">
    <source>
        <dbReference type="ARBA" id="ARBA00009374"/>
    </source>
</evidence>
<feature type="compositionally biased region" description="Low complexity" evidence="4">
    <location>
        <begin position="14"/>
        <end position="23"/>
    </location>
</feature>
<gene>
    <name evidence="6" type="ORF">CSSPJE1EN1_LOCUS14176</name>
</gene>
<proteinExistence type="inferred from homology"/>
<evidence type="ECO:0000256" key="4">
    <source>
        <dbReference type="SAM" id="MobiDB-lite"/>
    </source>
</evidence>
<dbReference type="PANTHER" id="PTHR47208:SF1">
    <property type="entry name" value="OS02G0174800 PROTEIN"/>
    <property type="match status" value="1"/>
</dbReference>
<dbReference type="Proteomes" id="UP001497444">
    <property type="component" value="Chromosome 2"/>
</dbReference>
<sequence>MTGKRPRTLRRTSSESLIESESSLTHECSPLSEHHPKEKLKPTLLLKEPVQAAAPRRLVIGFNPKPLLLTPENNNNGGSGNGSVNCNVAACSSKPSSSSPAAGGERSPVHRSGLESLLSTPRERKVSSDGVGLAIVAAMMHSSVPRQEEHKAANIVDRRNQREHHHHDVAIATIKIAEPPILSSSPHRPHKPSCYTAAAPAALSYQPQIQTQSIPIHAPGSFSSSSQHKSSSSGRPSQQRHRSSGATQPSTGAYGQGGASAMLAWLRQADREQGERDTFLLRASPIKSQVAVCDAAAAACPTVHFLDACYFCKRHLADGKDIYMYRGDKAFCSTDCRTQQILLDEPHDNCAVAALKSTTTSGASSRRNRVVAAAAGTAAVA</sequence>
<dbReference type="PANTHER" id="PTHR47208">
    <property type="entry name" value="OS02G0174800 PROTEIN"/>
    <property type="match status" value="1"/>
</dbReference>
<name>A0ABP0WPA5_9BRYO</name>
<evidence type="ECO:0000313" key="7">
    <source>
        <dbReference type="Proteomes" id="UP001497444"/>
    </source>
</evidence>
<dbReference type="InterPro" id="IPR007650">
    <property type="entry name" value="Zf-FLZ_dom"/>
</dbReference>
<evidence type="ECO:0000256" key="3">
    <source>
        <dbReference type="PROSITE-ProRule" id="PRU01131"/>
    </source>
</evidence>
<feature type="compositionally biased region" description="Basic and acidic residues" evidence="4">
    <location>
        <begin position="32"/>
        <end position="41"/>
    </location>
</feature>
<protein>
    <recommendedName>
        <fullName evidence="5">FLZ-type domain-containing protein</fullName>
    </recommendedName>
</protein>
<keyword evidence="2" id="KW-0479">Metal-binding</keyword>
<organism evidence="6 7">
    <name type="scientific">Sphagnum jensenii</name>
    <dbReference type="NCBI Taxonomy" id="128206"/>
    <lineage>
        <taxon>Eukaryota</taxon>
        <taxon>Viridiplantae</taxon>
        <taxon>Streptophyta</taxon>
        <taxon>Embryophyta</taxon>
        <taxon>Bryophyta</taxon>
        <taxon>Sphagnophytina</taxon>
        <taxon>Sphagnopsida</taxon>
        <taxon>Sphagnales</taxon>
        <taxon>Sphagnaceae</taxon>
        <taxon>Sphagnum</taxon>
    </lineage>
</organism>
<dbReference type="Pfam" id="PF04570">
    <property type="entry name" value="zf-FLZ"/>
    <property type="match status" value="1"/>
</dbReference>
<feature type="zinc finger region" description="FLZ-type" evidence="3">
    <location>
        <begin position="304"/>
        <end position="348"/>
    </location>
</feature>
<feature type="domain" description="FLZ-type" evidence="5">
    <location>
        <begin position="304"/>
        <end position="348"/>
    </location>
</feature>
<accession>A0ABP0WPA5</accession>
<feature type="region of interest" description="Disordered" evidence="4">
    <location>
        <begin position="1"/>
        <end position="43"/>
    </location>
</feature>
<feature type="compositionally biased region" description="Low complexity" evidence="4">
    <location>
        <begin position="220"/>
        <end position="237"/>
    </location>
</feature>
<dbReference type="EMBL" id="OZ020097">
    <property type="protein sequence ID" value="CAK9268698.1"/>
    <property type="molecule type" value="Genomic_DNA"/>
</dbReference>
<feature type="region of interest" description="Disordered" evidence="4">
    <location>
        <begin position="215"/>
        <end position="254"/>
    </location>
</feature>
<comment type="similarity">
    <text evidence="1">Belongs to the FLZ family.</text>
</comment>